<evidence type="ECO:0000259" key="9">
    <source>
        <dbReference type="Pfam" id="PF00263"/>
    </source>
</evidence>
<name>A0AA41R516_9BACT</name>
<gene>
    <name evidence="11" type="primary">pilQ</name>
    <name evidence="11" type="ORF">MRX98_15470</name>
</gene>
<dbReference type="NCBIfam" id="TIGR02515">
    <property type="entry name" value="IV_pilus_PilQ"/>
    <property type="match status" value="1"/>
</dbReference>
<dbReference type="InterPro" id="IPR004846">
    <property type="entry name" value="T2SS/T3SS_dom"/>
</dbReference>
<dbReference type="GO" id="GO:0009279">
    <property type="term" value="C:cell outer membrane"/>
    <property type="evidence" value="ECO:0007669"/>
    <property type="project" value="UniProtKB-SubCell"/>
</dbReference>
<evidence type="ECO:0000313" key="12">
    <source>
        <dbReference type="Proteomes" id="UP001165427"/>
    </source>
</evidence>
<comment type="subcellular location">
    <subcellularLocation>
        <location evidence="7">Cell outer membrane</location>
    </subcellularLocation>
    <subcellularLocation>
        <location evidence="1">Membrane</location>
    </subcellularLocation>
</comment>
<dbReference type="InterPro" id="IPR005644">
    <property type="entry name" value="NolW-like"/>
</dbReference>
<evidence type="ECO:0000256" key="6">
    <source>
        <dbReference type="RuleBase" id="RU004003"/>
    </source>
</evidence>
<proteinExistence type="inferred from homology"/>
<keyword evidence="12" id="KW-1185">Reference proteome</keyword>
<protein>
    <submittedName>
        <fullName evidence="11">Type IV pilus secretin PilQ</fullName>
    </submittedName>
</protein>
<dbReference type="PRINTS" id="PR00811">
    <property type="entry name" value="BCTERIALGSPD"/>
</dbReference>
<reference evidence="11" key="1">
    <citation type="submission" date="2022-04" db="EMBL/GenBank/DDBJ databases">
        <title>Desulfatitalea alkaliphila sp. nov., a novel anaerobic sulfate-reducing bacterium isolated from terrestrial mud volcano, Taman Peninsula, Russia.</title>
        <authorList>
            <person name="Khomyakova M.A."/>
            <person name="Merkel A.Y."/>
            <person name="Slobodkin A.I."/>
        </authorList>
    </citation>
    <scope>NUCLEOTIDE SEQUENCE</scope>
    <source>
        <strain evidence="11">M08but</strain>
    </source>
</reference>
<dbReference type="PANTHER" id="PTHR30604">
    <property type="entry name" value="PROTEIN TRANSPORT PROTEIN HOFQ"/>
    <property type="match status" value="1"/>
</dbReference>
<keyword evidence="2 7" id="KW-0813">Transport</keyword>
<evidence type="ECO:0000256" key="2">
    <source>
        <dbReference type="ARBA" id="ARBA00022448"/>
    </source>
</evidence>
<dbReference type="EMBL" id="JALJRB010000019">
    <property type="protein sequence ID" value="MCJ8501982.1"/>
    <property type="molecule type" value="Genomic_DNA"/>
</dbReference>
<feature type="domain" description="Type II/III secretion system secretin-like" evidence="9">
    <location>
        <begin position="343"/>
        <end position="499"/>
    </location>
</feature>
<dbReference type="Pfam" id="PF03958">
    <property type="entry name" value="Secretin_N"/>
    <property type="match status" value="1"/>
</dbReference>
<dbReference type="RefSeq" id="WP_246911615.1">
    <property type="nucleotide sequence ID" value="NZ_JALJRB010000019.1"/>
</dbReference>
<evidence type="ECO:0000313" key="11">
    <source>
        <dbReference type="EMBL" id="MCJ8501982.1"/>
    </source>
</evidence>
<dbReference type="PANTHER" id="PTHR30604:SF1">
    <property type="entry name" value="DNA UTILIZATION PROTEIN HOFQ"/>
    <property type="match status" value="1"/>
</dbReference>
<keyword evidence="3" id="KW-0732">Signal</keyword>
<dbReference type="AlphaFoldDB" id="A0AA41R516"/>
<keyword evidence="4" id="KW-0472">Membrane</keyword>
<evidence type="ECO:0000256" key="8">
    <source>
        <dbReference type="SAM" id="MobiDB-lite"/>
    </source>
</evidence>
<dbReference type="Gene3D" id="3.30.1370.120">
    <property type="match status" value="1"/>
</dbReference>
<accession>A0AA41R516</accession>
<dbReference type="InterPro" id="IPR038591">
    <property type="entry name" value="NolW-like_sf"/>
</dbReference>
<dbReference type="GO" id="GO:0009306">
    <property type="term" value="P:protein secretion"/>
    <property type="evidence" value="ECO:0007669"/>
    <property type="project" value="InterPro"/>
</dbReference>
<sequence>MLAVMMLGIVWFWGCAHDARESQPSPLEVWRQKAEQSGGYSPSARERSIALQPKQIETVGGTGSASAGPARDLPDGPVTLKMHLAEVPVLLRALARAVDLNIMINESVTGRLSINVNNAPWNQVFVGVLKSQGLDYDWEGEILRIVTIEDRERDLKNLEAEERILAKRRELEIRAPLVTTIIPVDFSSAERLRENVSRVISAEKAGEPVGTVMVDTHTNSLIVQATPSDIDRIIPMIKALDRPTPQIHIEAHIVETTSSTARELGVQWGGLYHNSSRGYWISPNATGAVGGQQPGSGQGINPPAGTGINFPANLSNATTEGAGLFLGLIAEGSSGLLALQLSALEEEGMLNILSSPSITTLDNTKAVIESGDEVPIPVVLSDSSNVIYKEALLSLEVTPYVIQEDVLKLEIMTTKNEVDFSRTVLTYPTIVTKKAATNVILFDGQTTVIGGLKKNTTQNSEAGVPWIRKVPLLGHLFKSTGKSEEMQELLIFITPHILKPRPAAAEKASPSGKQTLFPETIEGD</sequence>
<evidence type="ECO:0000256" key="1">
    <source>
        <dbReference type="ARBA" id="ARBA00004370"/>
    </source>
</evidence>
<dbReference type="InterPro" id="IPR013355">
    <property type="entry name" value="Pilus_4_PilQ"/>
</dbReference>
<evidence type="ECO:0000256" key="4">
    <source>
        <dbReference type="ARBA" id="ARBA00023136"/>
    </source>
</evidence>
<comment type="caution">
    <text evidence="11">The sequence shown here is derived from an EMBL/GenBank/DDBJ whole genome shotgun (WGS) entry which is preliminary data.</text>
</comment>
<comment type="similarity">
    <text evidence="6">Belongs to the bacterial secretin family.</text>
</comment>
<feature type="domain" description="NolW-like" evidence="10">
    <location>
        <begin position="180"/>
        <end position="246"/>
    </location>
</feature>
<dbReference type="InterPro" id="IPR001775">
    <property type="entry name" value="GspD/PilQ"/>
</dbReference>
<dbReference type="InterPro" id="IPR051808">
    <property type="entry name" value="Type_IV_pilus_biogenesis"/>
</dbReference>
<feature type="region of interest" description="Disordered" evidence="8">
    <location>
        <begin position="503"/>
        <end position="524"/>
    </location>
</feature>
<dbReference type="Proteomes" id="UP001165427">
    <property type="component" value="Unassembled WGS sequence"/>
</dbReference>
<evidence type="ECO:0000256" key="7">
    <source>
        <dbReference type="RuleBase" id="RU004004"/>
    </source>
</evidence>
<keyword evidence="5" id="KW-0998">Cell outer membrane</keyword>
<organism evidence="11 12">
    <name type="scientific">Desulfatitalea alkaliphila</name>
    <dbReference type="NCBI Taxonomy" id="2929485"/>
    <lineage>
        <taxon>Bacteria</taxon>
        <taxon>Pseudomonadati</taxon>
        <taxon>Thermodesulfobacteriota</taxon>
        <taxon>Desulfobacteria</taxon>
        <taxon>Desulfobacterales</taxon>
        <taxon>Desulfosarcinaceae</taxon>
        <taxon>Desulfatitalea</taxon>
    </lineage>
</organism>
<evidence type="ECO:0000256" key="5">
    <source>
        <dbReference type="ARBA" id="ARBA00023237"/>
    </source>
</evidence>
<evidence type="ECO:0000256" key="3">
    <source>
        <dbReference type="ARBA" id="ARBA00022729"/>
    </source>
</evidence>
<evidence type="ECO:0000259" key="10">
    <source>
        <dbReference type="Pfam" id="PF03958"/>
    </source>
</evidence>
<dbReference type="Pfam" id="PF00263">
    <property type="entry name" value="Secretin"/>
    <property type="match status" value="1"/>
</dbReference>
<dbReference type="Gene3D" id="3.30.1370.130">
    <property type="match status" value="1"/>
</dbReference>